<evidence type="ECO:0000313" key="2">
    <source>
        <dbReference type="EMBL" id="KAH3864968.1"/>
    </source>
</evidence>
<dbReference type="EMBL" id="JAIWYP010000002">
    <property type="protein sequence ID" value="KAH3864968.1"/>
    <property type="molecule type" value="Genomic_DNA"/>
</dbReference>
<dbReference type="Gene3D" id="1.10.1410.40">
    <property type="match status" value="1"/>
</dbReference>
<dbReference type="SMART" id="SM01265">
    <property type="entry name" value="Mab-21"/>
    <property type="match status" value="1"/>
</dbReference>
<proteinExistence type="predicted"/>
<dbReference type="InterPro" id="IPR024810">
    <property type="entry name" value="MAB21L/cGLR"/>
</dbReference>
<reference evidence="2" key="1">
    <citation type="journal article" date="2019" name="bioRxiv">
        <title>The Genome of the Zebra Mussel, Dreissena polymorpha: A Resource for Invasive Species Research.</title>
        <authorList>
            <person name="McCartney M.A."/>
            <person name="Auch B."/>
            <person name="Kono T."/>
            <person name="Mallez S."/>
            <person name="Zhang Y."/>
            <person name="Obille A."/>
            <person name="Becker A."/>
            <person name="Abrahante J.E."/>
            <person name="Garbe J."/>
            <person name="Badalamenti J.P."/>
            <person name="Herman A."/>
            <person name="Mangelson H."/>
            <person name="Liachko I."/>
            <person name="Sullivan S."/>
            <person name="Sone E.D."/>
            <person name="Koren S."/>
            <person name="Silverstein K.A.T."/>
            <person name="Beckman K.B."/>
            <person name="Gohl D.M."/>
        </authorList>
    </citation>
    <scope>NUCLEOTIDE SEQUENCE</scope>
    <source>
        <strain evidence="2">Duluth1</strain>
        <tissue evidence="2">Whole animal</tissue>
    </source>
</reference>
<gene>
    <name evidence="2" type="ORF">DPMN_028001</name>
</gene>
<sequence>MAEGAVRHYTEWTPRLIRRSRYAYEDESRETNNIMNILGYGPEIRQKRRDSYKERDRLFNRGNNGLPLFITAGSKAEGLTCAFESDTDAIFVLPNAVCLENSCDQNNIPYHITIFEMNFKMTTAGYCRVLLGRLAPAGSPAISDSLCENECGNTLLSSALFVEHFRNVPLESDTVIHPQAGPSLPWSNGLFKNDSVHAIRCQCPNILQAWANRTRHWPPSDIVEKVVKMGAFVTPIGFKGSEHIHVEWRICFNTGETELVNNLNDTQIKLYMLLKMIAKDILKSQKKEITSYTMKNIVLWLAENNKSSLFHSGSLFYWLHEGLDILRTAISTRQLPYYMIPERNLMATSELNNEQQLLWGRTIQDMIKEGPRILLRLEKFRKAVIGYPEPLLWYSKMRTELEMWELQLFNRTLQCGVTDSMVFETDTIVQTCNKRTFEILQEVAWRMGLDGSSFDEKVLKMMLS</sequence>
<dbReference type="Pfam" id="PF20266">
    <property type="entry name" value="Mab-21_C"/>
    <property type="match status" value="1"/>
</dbReference>
<dbReference type="PANTHER" id="PTHR10656">
    <property type="entry name" value="CELL FATE DETERMINING PROTEIN MAB21-RELATED"/>
    <property type="match status" value="1"/>
</dbReference>
<dbReference type="InterPro" id="IPR046906">
    <property type="entry name" value="Mab-21_HhH/H2TH-like"/>
</dbReference>
<feature type="domain" description="Mab-21-like HhH/H2TH-like" evidence="1">
    <location>
        <begin position="269"/>
        <end position="355"/>
    </location>
</feature>
<comment type="caution">
    <text evidence="2">The sequence shown here is derived from an EMBL/GenBank/DDBJ whole genome shotgun (WGS) entry which is preliminary data.</text>
</comment>
<protein>
    <recommendedName>
        <fullName evidence="1">Mab-21-like HhH/H2TH-like domain-containing protein</fullName>
    </recommendedName>
</protein>
<accession>A0A9D4LUK9</accession>
<reference evidence="2" key="2">
    <citation type="submission" date="2020-11" db="EMBL/GenBank/DDBJ databases">
        <authorList>
            <person name="McCartney M.A."/>
            <person name="Auch B."/>
            <person name="Kono T."/>
            <person name="Mallez S."/>
            <person name="Becker A."/>
            <person name="Gohl D.M."/>
            <person name="Silverstein K.A.T."/>
            <person name="Koren S."/>
            <person name="Bechman K.B."/>
            <person name="Herman A."/>
            <person name="Abrahante J.E."/>
            <person name="Garbe J."/>
        </authorList>
    </citation>
    <scope>NUCLEOTIDE SEQUENCE</scope>
    <source>
        <strain evidence="2">Duluth1</strain>
        <tissue evidence="2">Whole animal</tissue>
    </source>
</reference>
<dbReference type="AlphaFoldDB" id="A0A9D4LUK9"/>
<dbReference type="Proteomes" id="UP000828390">
    <property type="component" value="Unassembled WGS sequence"/>
</dbReference>
<name>A0A9D4LUK9_DREPO</name>
<evidence type="ECO:0000259" key="1">
    <source>
        <dbReference type="Pfam" id="PF20266"/>
    </source>
</evidence>
<evidence type="ECO:0000313" key="3">
    <source>
        <dbReference type="Proteomes" id="UP000828390"/>
    </source>
</evidence>
<keyword evidence="3" id="KW-1185">Reference proteome</keyword>
<dbReference type="PANTHER" id="PTHR10656:SF69">
    <property type="entry name" value="MAB-21-LIKE HHH_H2TH-LIKE DOMAIN-CONTAINING PROTEIN"/>
    <property type="match status" value="1"/>
</dbReference>
<organism evidence="2 3">
    <name type="scientific">Dreissena polymorpha</name>
    <name type="common">Zebra mussel</name>
    <name type="synonym">Mytilus polymorpha</name>
    <dbReference type="NCBI Taxonomy" id="45954"/>
    <lineage>
        <taxon>Eukaryota</taxon>
        <taxon>Metazoa</taxon>
        <taxon>Spiralia</taxon>
        <taxon>Lophotrochozoa</taxon>
        <taxon>Mollusca</taxon>
        <taxon>Bivalvia</taxon>
        <taxon>Autobranchia</taxon>
        <taxon>Heteroconchia</taxon>
        <taxon>Euheterodonta</taxon>
        <taxon>Imparidentia</taxon>
        <taxon>Neoheterodontei</taxon>
        <taxon>Myida</taxon>
        <taxon>Dreissenoidea</taxon>
        <taxon>Dreissenidae</taxon>
        <taxon>Dreissena</taxon>
    </lineage>
</organism>